<gene>
    <name evidence="1" type="ORF">SRAS04492_LOCUS4291</name>
</gene>
<dbReference type="EMBL" id="HBIA01008431">
    <property type="protein sequence ID" value="CAE0232493.1"/>
    <property type="molecule type" value="Transcribed_RNA"/>
</dbReference>
<sequence>MPKDECHQAALMVIGDYKTALANDCHQIGSELFCNSQIETHLNKANVDAQSAFSKCHTWQIAYLEDRFNQYHSSVRRCWVPKTYDFNKAVDPQISTKGLLAMADMDLAIQMILES</sequence>
<evidence type="ECO:0000313" key="1">
    <source>
        <dbReference type="EMBL" id="CAE0232493.1"/>
    </source>
</evidence>
<name>A0A7S3CMY7_9SPIT</name>
<reference evidence="1" key="1">
    <citation type="submission" date="2021-01" db="EMBL/GenBank/DDBJ databases">
        <authorList>
            <person name="Corre E."/>
            <person name="Pelletier E."/>
            <person name="Niang G."/>
            <person name="Scheremetjew M."/>
            <person name="Finn R."/>
            <person name="Kale V."/>
            <person name="Holt S."/>
            <person name="Cochrane G."/>
            <person name="Meng A."/>
            <person name="Brown T."/>
            <person name="Cohen L."/>
        </authorList>
    </citation>
    <scope>NUCLEOTIDE SEQUENCE</scope>
    <source>
        <strain evidence="1">Ras09</strain>
    </source>
</reference>
<dbReference type="AlphaFoldDB" id="A0A7S3CMY7"/>
<protein>
    <submittedName>
        <fullName evidence="1">Uncharacterized protein</fullName>
    </submittedName>
</protein>
<organism evidence="1">
    <name type="scientific">Strombidium rassoulzadegani</name>
    <dbReference type="NCBI Taxonomy" id="1082188"/>
    <lineage>
        <taxon>Eukaryota</taxon>
        <taxon>Sar</taxon>
        <taxon>Alveolata</taxon>
        <taxon>Ciliophora</taxon>
        <taxon>Intramacronucleata</taxon>
        <taxon>Spirotrichea</taxon>
        <taxon>Oligotrichia</taxon>
        <taxon>Strombidiidae</taxon>
        <taxon>Strombidium</taxon>
    </lineage>
</organism>
<accession>A0A7S3CMY7</accession>
<proteinExistence type="predicted"/>